<gene>
    <name evidence="1" type="ORF">LSALG_LOCUS33006</name>
</gene>
<keyword evidence="2" id="KW-1185">Reference proteome</keyword>
<organism evidence="1 2">
    <name type="scientific">Lactuca saligna</name>
    <name type="common">Willowleaf lettuce</name>
    <dbReference type="NCBI Taxonomy" id="75948"/>
    <lineage>
        <taxon>Eukaryota</taxon>
        <taxon>Viridiplantae</taxon>
        <taxon>Streptophyta</taxon>
        <taxon>Embryophyta</taxon>
        <taxon>Tracheophyta</taxon>
        <taxon>Spermatophyta</taxon>
        <taxon>Magnoliopsida</taxon>
        <taxon>eudicotyledons</taxon>
        <taxon>Gunneridae</taxon>
        <taxon>Pentapetalae</taxon>
        <taxon>asterids</taxon>
        <taxon>campanulids</taxon>
        <taxon>Asterales</taxon>
        <taxon>Asteraceae</taxon>
        <taxon>Cichorioideae</taxon>
        <taxon>Cichorieae</taxon>
        <taxon>Lactucinae</taxon>
        <taxon>Lactuca</taxon>
    </lineage>
</organism>
<dbReference type="Proteomes" id="UP001177003">
    <property type="component" value="Chromosome 7"/>
</dbReference>
<proteinExistence type="predicted"/>
<accession>A0AA36EFS4</accession>
<sequence length="182" mass="19561">MKSKNKKRSSGTKVVLKPQVSHQGVIFRELLATVSPSTKKRMAADMAKHISQKKRRKLIISSDSTADDTEVIPETPEATLILDSSKADALMTQPPEVSLAKTVSVEARTSVITVNISDMGTNVIMGVDNTKTADHGITSTQVSDSFTSLPPQITPIVPITSTTDSPTFQHGHKQSVGYAKGF</sequence>
<evidence type="ECO:0000313" key="2">
    <source>
        <dbReference type="Proteomes" id="UP001177003"/>
    </source>
</evidence>
<evidence type="ECO:0000313" key="1">
    <source>
        <dbReference type="EMBL" id="CAI9294012.1"/>
    </source>
</evidence>
<dbReference type="AlphaFoldDB" id="A0AA36EFS4"/>
<protein>
    <submittedName>
        <fullName evidence="1">Uncharacterized protein</fullName>
    </submittedName>
</protein>
<reference evidence="1" key="1">
    <citation type="submission" date="2023-04" db="EMBL/GenBank/DDBJ databases">
        <authorList>
            <person name="Vijverberg K."/>
            <person name="Xiong W."/>
            <person name="Schranz E."/>
        </authorList>
    </citation>
    <scope>NUCLEOTIDE SEQUENCE</scope>
</reference>
<name>A0AA36EFS4_LACSI</name>
<dbReference type="EMBL" id="OX465083">
    <property type="protein sequence ID" value="CAI9294012.1"/>
    <property type="molecule type" value="Genomic_DNA"/>
</dbReference>